<evidence type="ECO:0000313" key="4">
    <source>
        <dbReference type="Proteomes" id="UP000288178"/>
    </source>
</evidence>
<keyword evidence="4" id="KW-1185">Reference proteome</keyword>
<organism evidence="3 4">
    <name type="scientific">Rubrivivax albus</name>
    <dbReference type="NCBI Taxonomy" id="2499835"/>
    <lineage>
        <taxon>Bacteria</taxon>
        <taxon>Pseudomonadati</taxon>
        <taxon>Pseudomonadota</taxon>
        <taxon>Betaproteobacteria</taxon>
        <taxon>Burkholderiales</taxon>
        <taxon>Sphaerotilaceae</taxon>
        <taxon>Rubrivivax</taxon>
    </lineage>
</organism>
<evidence type="ECO:0000313" key="3">
    <source>
        <dbReference type="EMBL" id="RVT53786.1"/>
    </source>
</evidence>
<evidence type="ECO:0000259" key="2">
    <source>
        <dbReference type="Pfam" id="PF07589"/>
    </source>
</evidence>
<sequence>MTSIFHRVAHAWRCAPLLLGLATPACLAAPITIDFGGGDGPLPYTENGFIVQGGGAQGWAGVTDTVLQDTALAAGESIRIARQSGGNFRLLSFDLYRHDSLHATFDLLGFLDGLEVVDFGSYALGGGEVFQTLMSSSNALVDELRLVGTGGRGPHVVWDNFVFDVARQPVPEPASLPLALAGVATLALFGRRRARRGTARAGNHALTS</sequence>
<protein>
    <submittedName>
        <fullName evidence="3">PEP-CTERM sorting domain-containing protein</fullName>
    </submittedName>
</protein>
<feature type="domain" description="Ice-binding protein C-terminal" evidence="2">
    <location>
        <begin position="169"/>
        <end position="193"/>
    </location>
</feature>
<evidence type="ECO:0000256" key="1">
    <source>
        <dbReference type="SAM" id="SignalP"/>
    </source>
</evidence>
<dbReference type="Proteomes" id="UP000288178">
    <property type="component" value="Unassembled WGS sequence"/>
</dbReference>
<dbReference type="AlphaFoldDB" id="A0A437K088"/>
<gene>
    <name evidence="3" type="ORF">ENE75_02545</name>
</gene>
<dbReference type="RefSeq" id="WP_128195298.1">
    <property type="nucleotide sequence ID" value="NZ_SACT01000001.1"/>
</dbReference>
<keyword evidence="1" id="KW-0732">Signal</keyword>
<comment type="caution">
    <text evidence="3">The sequence shown here is derived from an EMBL/GenBank/DDBJ whole genome shotgun (WGS) entry which is preliminary data.</text>
</comment>
<proteinExistence type="predicted"/>
<name>A0A437K088_9BURK</name>
<dbReference type="EMBL" id="SACT01000001">
    <property type="protein sequence ID" value="RVT53786.1"/>
    <property type="molecule type" value="Genomic_DNA"/>
</dbReference>
<feature type="signal peptide" evidence="1">
    <location>
        <begin position="1"/>
        <end position="28"/>
    </location>
</feature>
<accession>A0A437K088</accession>
<feature type="chain" id="PRO_5019134621" evidence="1">
    <location>
        <begin position="29"/>
        <end position="208"/>
    </location>
</feature>
<reference evidence="3 4" key="1">
    <citation type="submission" date="2019-01" db="EMBL/GenBank/DDBJ databases">
        <authorList>
            <person name="Chen W.-M."/>
        </authorList>
    </citation>
    <scope>NUCLEOTIDE SEQUENCE [LARGE SCALE GENOMIC DNA]</scope>
    <source>
        <strain evidence="3 4">ICH-3</strain>
    </source>
</reference>
<dbReference type="InterPro" id="IPR013424">
    <property type="entry name" value="Ice-binding_C"/>
</dbReference>
<dbReference type="Pfam" id="PF07589">
    <property type="entry name" value="PEP-CTERM"/>
    <property type="match status" value="1"/>
</dbReference>